<evidence type="ECO:0000313" key="4">
    <source>
        <dbReference type="Proteomes" id="UP000317365"/>
    </source>
</evidence>
<dbReference type="Gene3D" id="3.30.9.10">
    <property type="entry name" value="D-Amino Acid Oxidase, subunit A, domain 2"/>
    <property type="match status" value="1"/>
</dbReference>
<evidence type="ECO:0000256" key="1">
    <source>
        <dbReference type="ARBA" id="ARBA00023002"/>
    </source>
</evidence>
<dbReference type="PROSITE" id="PS51257">
    <property type="entry name" value="PROKAR_LIPOPROTEIN"/>
    <property type="match status" value="1"/>
</dbReference>
<dbReference type="SUPFAM" id="SSF54373">
    <property type="entry name" value="FAD-linked reductases, C-terminal domain"/>
    <property type="match status" value="1"/>
</dbReference>
<evidence type="ECO:0000259" key="2">
    <source>
        <dbReference type="Pfam" id="PF01266"/>
    </source>
</evidence>
<gene>
    <name evidence="3" type="ORF">EXZ61_00250</name>
</gene>
<evidence type="ECO:0000313" key="3">
    <source>
        <dbReference type="EMBL" id="QDL52728.1"/>
    </source>
</evidence>
<dbReference type="PANTHER" id="PTHR13847">
    <property type="entry name" value="SARCOSINE DEHYDROGENASE-RELATED"/>
    <property type="match status" value="1"/>
</dbReference>
<reference evidence="4" key="1">
    <citation type="submission" date="2019-02" db="EMBL/GenBank/DDBJ databases">
        <title>Complete genome sequence of Rhodoferax sp. Gr-4.</title>
        <authorList>
            <person name="Jin L."/>
        </authorList>
    </citation>
    <scope>NUCLEOTIDE SEQUENCE [LARGE SCALE GENOMIC DNA]</scope>
    <source>
        <strain evidence="4">Gr-4</strain>
    </source>
</reference>
<dbReference type="Gene3D" id="3.50.50.60">
    <property type="entry name" value="FAD/NAD(P)-binding domain"/>
    <property type="match status" value="1"/>
</dbReference>
<dbReference type="Proteomes" id="UP000317365">
    <property type="component" value="Chromosome"/>
</dbReference>
<dbReference type="Pfam" id="PF01266">
    <property type="entry name" value="DAO"/>
    <property type="match status" value="1"/>
</dbReference>
<name>A0A515EJ87_9BURK</name>
<keyword evidence="1" id="KW-0560">Oxidoreductase</keyword>
<accession>A0A515EJ87</accession>
<sequence>MSKDADVIVIGAGIVGAACAHALAQAGQRVLVLDDHRGGATAAGMGHLVVMDDNPAELALSHHSLEQWRGWVPHMPADCAWSACGTLWLAANAPEMDAALEKQARLQAYGVAAEMVSASALQALEPVLRKDLTGALKVPGDGLVYAPNAAQWLLNQYPQAIQVRQVAAVDVEEPRVRLSTGEWLKADAVVLASGIYATQICPELPIRPKKGQLLITDRYPGTVHHQLVELGYVTSAHHAQGPSVAFNVQPRPTGQLLIGSSRQFDDTSVDLDPHMLARMLQRAQHYLPGIGDLNAIRCWTGLRAATPDSLPILGAHPQRPHLWLAVGHEGLGITTAPGSAQILAALMTGATPPLDPAPYSATRFAELS</sequence>
<reference evidence="4" key="2">
    <citation type="journal article" date="2020" name="Int. J. Syst. Evol. Microbiol.">
        <title>Genomic insights into a novel species Rhodoferax aquaticus sp. nov., isolated from freshwater.</title>
        <authorList>
            <person name="Li T."/>
            <person name="Zhuo Y."/>
            <person name="Jin C.Z."/>
            <person name="Wu X."/>
            <person name="Ko S.R."/>
            <person name="Jin F.J."/>
            <person name="Ahn C.Y."/>
            <person name="Oh H.M."/>
            <person name="Lee H.G."/>
            <person name="Jin L."/>
        </authorList>
    </citation>
    <scope>NUCLEOTIDE SEQUENCE [LARGE SCALE GENOMIC DNA]</scope>
    <source>
        <strain evidence="4">Gr-4</strain>
    </source>
</reference>
<feature type="domain" description="FAD dependent oxidoreductase" evidence="2">
    <location>
        <begin position="6"/>
        <end position="346"/>
    </location>
</feature>
<dbReference type="GO" id="GO:0016491">
    <property type="term" value="F:oxidoreductase activity"/>
    <property type="evidence" value="ECO:0007669"/>
    <property type="project" value="UniProtKB-KW"/>
</dbReference>
<dbReference type="PANTHER" id="PTHR13847:SF287">
    <property type="entry name" value="FAD-DEPENDENT OXIDOREDUCTASE DOMAIN-CONTAINING PROTEIN 1"/>
    <property type="match status" value="1"/>
</dbReference>
<dbReference type="AlphaFoldDB" id="A0A515EJ87"/>
<dbReference type="InterPro" id="IPR036188">
    <property type="entry name" value="FAD/NAD-bd_sf"/>
</dbReference>
<organism evidence="3 4">
    <name type="scientific">Rhodoferax aquaticus</name>
    <dbReference type="NCBI Taxonomy" id="2527691"/>
    <lineage>
        <taxon>Bacteria</taxon>
        <taxon>Pseudomonadati</taxon>
        <taxon>Pseudomonadota</taxon>
        <taxon>Betaproteobacteria</taxon>
        <taxon>Burkholderiales</taxon>
        <taxon>Comamonadaceae</taxon>
        <taxon>Rhodoferax</taxon>
    </lineage>
</organism>
<dbReference type="GO" id="GO:0005737">
    <property type="term" value="C:cytoplasm"/>
    <property type="evidence" value="ECO:0007669"/>
    <property type="project" value="TreeGrafter"/>
</dbReference>
<proteinExistence type="predicted"/>
<dbReference type="RefSeq" id="WP_142808180.1">
    <property type="nucleotide sequence ID" value="NZ_CP036282.1"/>
</dbReference>
<dbReference type="KEGG" id="rhg:EXZ61_00250"/>
<protein>
    <submittedName>
        <fullName evidence="3">FAD-binding oxidoreductase</fullName>
    </submittedName>
</protein>
<dbReference type="SUPFAM" id="SSF51905">
    <property type="entry name" value="FAD/NAD(P)-binding domain"/>
    <property type="match status" value="1"/>
</dbReference>
<dbReference type="EMBL" id="CP036282">
    <property type="protein sequence ID" value="QDL52728.1"/>
    <property type="molecule type" value="Genomic_DNA"/>
</dbReference>
<dbReference type="InterPro" id="IPR006076">
    <property type="entry name" value="FAD-dep_OxRdtase"/>
</dbReference>
<keyword evidence="4" id="KW-1185">Reference proteome</keyword>